<evidence type="ECO:0000256" key="1">
    <source>
        <dbReference type="SAM" id="Phobius"/>
    </source>
</evidence>
<dbReference type="InterPro" id="IPR025353">
    <property type="entry name" value="DUF4257"/>
</dbReference>
<evidence type="ECO:0000313" key="2">
    <source>
        <dbReference type="EMBL" id="QPC48099.1"/>
    </source>
</evidence>
<organism evidence="2 3">
    <name type="scientific">Mangrovibacillus cuniculi</name>
    <dbReference type="NCBI Taxonomy" id="2593652"/>
    <lineage>
        <taxon>Bacteria</taxon>
        <taxon>Bacillati</taxon>
        <taxon>Bacillota</taxon>
        <taxon>Bacilli</taxon>
        <taxon>Bacillales</taxon>
        <taxon>Bacillaceae</taxon>
        <taxon>Mangrovibacillus</taxon>
    </lineage>
</organism>
<proteinExistence type="predicted"/>
<protein>
    <submittedName>
        <fullName evidence="2">DUF4257 domain-containing protein</fullName>
    </submittedName>
</protein>
<keyword evidence="1" id="KW-1133">Transmembrane helix</keyword>
<dbReference type="Proteomes" id="UP000593626">
    <property type="component" value="Chromosome"/>
</dbReference>
<sequence length="107" mass="12015">MIVQHVLLASGIGLLMGMFIHVRVNGKLKKPRNTKKFFYPGCLEDMFWGAVAGALLVIVSDPADWWRSIFLGIIGGYSGEQIVRQFEYHKILNREVPDAQPTPKEAS</sequence>
<keyword evidence="3" id="KW-1185">Reference proteome</keyword>
<keyword evidence="1" id="KW-0812">Transmembrane</keyword>
<feature type="transmembrane region" description="Helical" evidence="1">
    <location>
        <begin position="6"/>
        <end position="25"/>
    </location>
</feature>
<dbReference type="AlphaFoldDB" id="A0A7S8CDQ0"/>
<keyword evidence="1" id="KW-0472">Membrane</keyword>
<reference evidence="2 3" key="1">
    <citation type="submission" date="2019-07" db="EMBL/GenBank/DDBJ databases">
        <title>Genome sequence of 2 isolates from Red Sea Mangroves.</title>
        <authorList>
            <person name="Sefrji F."/>
            <person name="Michoud G."/>
            <person name="Merlino G."/>
            <person name="Daffonchio D."/>
        </authorList>
    </citation>
    <scope>NUCLEOTIDE SEQUENCE [LARGE SCALE GENOMIC DNA]</scope>
    <source>
        <strain evidence="2 3">R1DC41</strain>
    </source>
</reference>
<feature type="transmembrane region" description="Helical" evidence="1">
    <location>
        <begin position="37"/>
        <end position="59"/>
    </location>
</feature>
<dbReference type="Pfam" id="PF14074">
    <property type="entry name" value="DUF4257"/>
    <property type="match status" value="1"/>
</dbReference>
<dbReference type="KEGG" id="mcui:G8O30_14760"/>
<name>A0A7S8CDQ0_9BACI</name>
<dbReference type="RefSeq" id="WP_239672780.1">
    <property type="nucleotide sequence ID" value="NZ_CP049742.1"/>
</dbReference>
<accession>A0A7S8CDQ0</accession>
<gene>
    <name evidence="2" type="ORF">G8O30_14760</name>
</gene>
<dbReference type="EMBL" id="CP049742">
    <property type="protein sequence ID" value="QPC48099.1"/>
    <property type="molecule type" value="Genomic_DNA"/>
</dbReference>
<evidence type="ECO:0000313" key="3">
    <source>
        <dbReference type="Proteomes" id="UP000593626"/>
    </source>
</evidence>